<dbReference type="InterPro" id="IPR009003">
    <property type="entry name" value="Peptidase_S1_PA"/>
</dbReference>
<dbReference type="InterPro" id="IPR051201">
    <property type="entry name" value="Chloro_Bact_Ser_Proteases"/>
</dbReference>
<comment type="similarity">
    <text evidence="1">Belongs to the peptidase S1C family.</text>
</comment>
<dbReference type="InterPro" id="IPR043504">
    <property type="entry name" value="Peptidase_S1_PA_chymotrypsin"/>
</dbReference>
<reference evidence="5 6" key="1">
    <citation type="submission" date="2017-11" db="EMBL/GenBank/DDBJ databases">
        <title>Isolation and Characterization of Family Methanocellaceae Species from Potential Methane Hydrate Area Offshore Southwestern Taiwan.</title>
        <authorList>
            <person name="Zhang W.-L."/>
            <person name="Chen W.-C."/>
            <person name="Lai M.-C."/>
            <person name="Chen S.-C."/>
        </authorList>
    </citation>
    <scope>NUCLEOTIDE SEQUENCE [LARGE SCALE GENOMIC DNA]</scope>
    <source>
        <strain evidence="5 6">CWC-04</strain>
    </source>
</reference>
<dbReference type="InterPro" id="IPR001478">
    <property type="entry name" value="PDZ"/>
</dbReference>
<dbReference type="GO" id="GO:0006508">
    <property type="term" value="P:proteolysis"/>
    <property type="evidence" value="ECO:0007669"/>
    <property type="project" value="UniProtKB-KW"/>
</dbReference>
<dbReference type="PRINTS" id="PR00834">
    <property type="entry name" value="PROTEASES2C"/>
</dbReference>
<dbReference type="SUPFAM" id="SSF50156">
    <property type="entry name" value="PDZ domain-like"/>
    <property type="match status" value="1"/>
</dbReference>
<comment type="caution">
    <text evidence="5">The sequence shown here is derived from an EMBL/GenBank/DDBJ whole genome shotgun (WGS) entry which is preliminary data.</text>
</comment>
<evidence type="ECO:0000259" key="4">
    <source>
        <dbReference type="PROSITE" id="PS50106"/>
    </source>
</evidence>
<protein>
    <submittedName>
        <fullName evidence="5">Trypsin</fullName>
    </submittedName>
</protein>
<dbReference type="SMART" id="SM00228">
    <property type="entry name" value="PDZ"/>
    <property type="match status" value="1"/>
</dbReference>
<evidence type="ECO:0000313" key="6">
    <source>
        <dbReference type="Proteomes" id="UP001320159"/>
    </source>
</evidence>
<dbReference type="GO" id="GO:0004252">
    <property type="term" value="F:serine-type endopeptidase activity"/>
    <property type="evidence" value="ECO:0007669"/>
    <property type="project" value="InterPro"/>
</dbReference>
<keyword evidence="3" id="KW-0378">Hydrolase</keyword>
<dbReference type="Gene3D" id="2.40.10.10">
    <property type="entry name" value="Trypsin-like serine proteases"/>
    <property type="match status" value="2"/>
</dbReference>
<evidence type="ECO:0000256" key="3">
    <source>
        <dbReference type="ARBA" id="ARBA00022801"/>
    </source>
</evidence>
<keyword evidence="6" id="KW-1185">Reference proteome</keyword>
<dbReference type="InterPro" id="IPR036034">
    <property type="entry name" value="PDZ_sf"/>
</dbReference>
<feature type="domain" description="PDZ" evidence="4">
    <location>
        <begin position="222"/>
        <end position="301"/>
    </location>
</feature>
<dbReference type="RefSeq" id="WP_230741134.1">
    <property type="nucleotide sequence ID" value="NZ_PGCK01000003.1"/>
</dbReference>
<dbReference type="EMBL" id="PGCK01000003">
    <property type="protein sequence ID" value="MCD1294305.1"/>
    <property type="molecule type" value="Genomic_DNA"/>
</dbReference>
<evidence type="ECO:0000256" key="1">
    <source>
        <dbReference type="ARBA" id="ARBA00010541"/>
    </source>
</evidence>
<dbReference type="PROSITE" id="PS50106">
    <property type="entry name" value="PDZ"/>
    <property type="match status" value="1"/>
</dbReference>
<evidence type="ECO:0000313" key="5">
    <source>
        <dbReference type="EMBL" id="MCD1294305.1"/>
    </source>
</evidence>
<dbReference type="SUPFAM" id="SSF50494">
    <property type="entry name" value="Trypsin-like serine proteases"/>
    <property type="match status" value="1"/>
</dbReference>
<organism evidence="5 6">
    <name type="scientific">Methanooceanicella nereidis</name>
    <dbReference type="NCBI Taxonomy" id="2052831"/>
    <lineage>
        <taxon>Archaea</taxon>
        <taxon>Methanobacteriati</taxon>
        <taxon>Methanobacteriota</taxon>
        <taxon>Stenosarchaea group</taxon>
        <taxon>Methanomicrobia</taxon>
        <taxon>Methanocellales</taxon>
        <taxon>Methanocellaceae</taxon>
        <taxon>Methanooceanicella</taxon>
    </lineage>
</organism>
<accession>A0AAP2RCV6</accession>
<evidence type="ECO:0000256" key="2">
    <source>
        <dbReference type="ARBA" id="ARBA00022670"/>
    </source>
</evidence>
<dbReference type="Pfam" id="PF13180">
    <property type="entry name" value="PDZ_2"/>
    <property type="match status" value="1"/>
</dbReference>
<dbReference type="PANTHER" id="PTHR43343:SF3">
    <property type="entry name" value="PROTEASE DO-LIKE 8, CHLOROPLASTIC"/>
    <property type="match status" value="1"/>
</dbReference>
<name>A0AAP2RCV6_9EURY</name>
<dbReference type="Pfam" id="PF13365">
    <property type="entry name" value="Trypsin_2"/>
    <property type="match status" value="1"/>
</dbReference>
<dbReference type="InterPro" id="IPR001940">
    <property type="entry name" value="Peptidase_S1C"/>
</dbReference>
<keyword evidence="2" id="KW-0645">Protease</keyword>
<dbReference type="Proteomes" id="UP001320159">
    <property type="component" value="Unassembled WGS sequence"/>
</dbReference>
<proteinExistence type="inferred from homology"/>
<dbReference type="AlphaFoldDB" id="A0AAP2RCV6"/>
<gene>
    <name evidence="5" type="ORF">CUJ83_04745</name>
</gene>
<dbReference type="Gene3D" id="2.30.42.10">
    <property type="match status" value="1"/>
</dbReference>
<dbReference type="PANTHER" id="PTHR43343">
    <property type="entry name" value="PEPTIDASE S12"/>
    <property type="match status" value="1"/>
</dbReference>
<sequence>MIPVDETLLVRIIEEASPSVVNINTVVLIRDAYMNVYPQQGMGSGIIINSKGYILTNNHIVENTQSMIVSMMDGTKLEGKLVGTDPMTDIAVVKVDNGKKKLPVAKIGDSDELRMGQLAIAIGNPFGFMLRGPTVTVGVISALNRTIQGERGVYENILQTDAHINPGNSGGPLLNSKGEVIGMNSANLPFGQGIGFSIPIKAAMQIAKELIEHGKVIRPWLGILGIGLTKEIADYYHLPVSEGVLVTRAFENSPAGQRGITSGDIILSVDGITVKDMSELAGYVRKKKIGDKIKLTIKRGSLQGDVDIILAETPQM</sequence>